<keyword evidence="1" id="KW-0472">Membrane</keyword>
<dbReference type="GO" id="GO:0019748">
    <property type="term" value="P:secondary metabolic process"/>
    <property type="evidence" value="ECO:0007669"/>
    <property type="project" value="TreeGrafter"/>
</dbReference>
<protein>
    <submittedName>
        <fullName evidence="4">Acyl-CoA synthetase (AMP-forming)/AMP-acid ligase II</fullName>
    </submittedName>
</protein>
<dbReference type="PANTHER" id="PTHR24096">
    <property type="entry name" value="LONG-CHAIN-FATTY-ACID--COA LIGASE"/>
    <property type="match status" value="1"/>
</dbReference>
<sequence length="572" mass="61487">MATELDQMMDEAIQALTGEGGMLPLTTFEKYGHKLPMIASAPPALSHFFAYFCMQHADAEFLVDGETRLTFGQSYAAARHVAAALVAGHGIRKGDRVGLAARNSANWIIAYMGILMAGGVATLLNGWWQGPELCAGITDVDCTLVLADDRCARRIAECGATGNARLIVFSHDGPPESGLAPVLEAGGDASTELPELTGDDIATILFTSGSTGQSKGAYSDHRGVVQGVFSYVAQTLMALNIVTRQGKPPEGQPATLLNVPLFHVTAEVPVLLQSFVIGRKLVLMPKWDAEEAMRLIEKEKISYFVGVPLMSYEIAQHPNRDKYDLRTCVTFAAGGAPRPVEHVKRIKETMDWAFPILGYGLTETNGVGCGNFNENYMAKPDSTGQPSRPLVDLAILDDNGYPLPQGQVGEVSIRSIANFLGYWNNEAATKAAIMPDGYFRTGDLGYLDADGYLFIVDRKKDIIIRGGENISCVEVESAIYAHPDIAEASVFGIPDERFGEIVGAVYVVREGASLSDEQLTEFLSGQLAAFKVPARLWQSAEALPRLGTAKIDKVSLRKSYQAAVAAEAGAAT</sequence>
<name>A0A2V3UVM7_9SPHN</name>
<evidence type="ECO:0000256" key="1">
    <source>
        <dbReference type="SAM" id="Phobius"/>
    </source>
</evidence>
<feature type="domain" description="AMP-binding enzyme C-terminal" evidence="3">
    <location>
        <begin position="474"/>
        <end position="550"/>
    </location>
</feature>
<dbReference type="InterPro" id="IPR045851">
    <property type="entry name" value="AMP-bd_C_sf"/>
</dbReference>
<keyword evidence="4" id="KW-0436">Ligase</keyword>
<dbReference type="AlphaFoldDB" id="A0A2V3UVM7"/>
<dbReference type="InterPro" id="IPR020845">
    <property type="entry name" value="AMP-binding_CS"/>
</dbReference>
<reference evidence="4 5" key="1">
    <citation type="submission" date="2018-05" db="EMBL/GenBank/DDBJ databases">
        <title>Genomic Encyclopedia of Type Strains, Phase IV (KMG-IV): sequencing the most valuable type-strain genomes for metagenomic binning, comparative biology and taxonomic classification.</title>
        <authorList>
            <person name="Goeker M."/>
        </authorList>
    </citation>
    <scope>NUCLEOTIDE SEQUENCE [LARGE SCALE GENOMIC DNA]</scope>
    <source>
        <strain evidence="4 5">DSM 3183</strain>
    </source>
</reference>
<dbReference type="Gene3D" id="3.40.50.12780">
    <property type="entry name" value="N-terminal domain of ligase-like"/>
    <property type="match status" value="1"/>
</dbReference>
<evidence type="ECO:0000259" key="3">
    <source>
        <dbReference type="Pfam" id="PF13193"/>
    </source>
</evidence>
<proteinExistence type="predicted"/>
<dbReference type="OrthoDB" id="9803968at2"/>
<gene>
    <name evidence="4" type="ORF">C7451_11135</name>
</gene>
<keyword evidence="1" id="KW-0812">Transmembrane</keyword>
<feature type="transmembrane region" description="Helical" evidence="1">
    <location>
        <begin position="108"/>
        <end position="128"/>
    </location>
</feature>
<dbReference type="PANTHER" id="PTHR24096:SF393">
    <property type="entry name" value="LIGASE, PUTATIVE-RELATED"/>
    <property type="match status" value="1"/>
</dbReference>
<dbReference type="RefSeq" id="WP_110299609.1">
    <property type="nucleotide sequence ID" value="NZ_QJJM01000011.1"/>
</dbReference>
<dbReference type="InterPro" id="IPR000873">
    <property type="entry name" value="AMP-dep_synth/lig_dom"/>
</dbReference>
<dbReference type="InterPro" id="IPR025110">
    <property type="entry name" value="AMP-bd_C"/>
</dbReference>
<dbReference type="PROSITE" id="PS00455">
    <property type="entry name" value="AMP_BINDING"/>
    <property type="match status" value="1"/>
</dbReference>
<dbReference type="EMBL" id="QJJM01000011">
    <property type="protein sequence ID" value="PXW72914.1"/>
    <property type="molecule type" value="Genomic_DNA"/>
</dbReference>
<dbReference type="SUPFAM" id="SSF56801">
    <property type="entry name" value="Acetyl-CoA synthetase-like"/>
    <property type="match status" value="1"/>
</dbReference>
<dbReference type="InterPro" id="IPR042099">
    <property type="entry name" value="ANL_N_sf"/>
</dbReference>
<dbReference type="GO" id="GO:0016405">
    <property type="term" value="F:CoA-ligase activity"/>
    <property type="evidence" value="ECO:0007669"/>
    <property type="project" value="TreeGrafter"/>
</dbReference>
<dbReference type="Pfam" id="PF13193">
    <property type="entry name" value="AMP-binding_C"/>
    <property type="match status" value="1"/>
</dbReference>
<comment type="caution">
    <text evidence="4">The sequence shown here is derived from an EMBL/GenBank/DDBJ whole genome shotgun (WGS) entry which is preliminary data.</text>
</comment>
<dbReference type="Gene3D" id="3.30.300.30">
    <property type="match status" value="1"/>
</dbReference>
<dbReference type="Pfam" id="PF00501">
    <property type="entry name" value="AMP-binding"/>
    <property type="match status" value="1"/>
</dbReference>
<accession>A0A2V3UVM7</accession>
<evidence type="ECO:0000313" key="4">
    <source>
        <dbReference type="EMBL" id="PXW72914.1"/>
    </source>
</evidence>
<evidence type="ECO:0000259" key="2">
    <source>
        <dbReference type="Pfam" id="PF00501"/>
    </source>
</evidence>
<keyword evidence="1" id="KW-1133">Transmembrane helix</keyword>
<keyword evidence="5" id="KW-1185">Reference proteome</keyword>
<evidence type="ECO:0000313" key="5">
    <source>
        <dbReference type="Proteomes" id="UP000248014"/>
    </source>
</evidence>
<organism evidence="4 5">
    <name type="scientific">Blastomonas natatoria</name>
    <dbReference type="NCBI Taxonomy" id="34015"/>
    <lineage>
        <taxon>Bacteria</taxon>
        <taxon>Pseudomonadati</taxon>
        <taxon>Pseudomonadota</taxon>
        <taxon>Alphaproteobacteria</taxon>
        <taxon>Sphingomonadales</taxon>
        <taxon>Sphingomonadaceae</taxon>
        <taxon>Blastomonas</taxon>
    </lineage>
</organism>
<feature type="domain" description="AMP-dependent synthetase/ligase" evidence="2">
    <location>
        <begin position="53"/>
        <end position="423"/>
    </location>
</feature>
<dbReference type="Proteomes" id="UP000248014">
    <property type="component" value="Unassembled WGS sequence"/>
</dbReference>